<accession>A0A9N7MM98</accession>
<dbReference type="PANTHER" id="PTHR46835">
    <property type="entry name" value="BASIC-LEUCINE ZIPPER (BZIP) TRANSCRIPTION FACTOR FAMILY PROTEIN-RELATED"/>
    <property type="match status" value="1"/>
</dbReference>
<dbReference type="InterPro" id="IPR004827">
    <property type="entry name" value="bZIP"/>
</dbReference>
<dbReference type="EMBL" id="CACSLK010004199">
    <property type="protein sequence ID" value="CAA0809883.1"/>
    <property type="molecule type" value="Genomic_DNA"/>
</dbReference>
<protein>
    <submittedName>
        <fullName evidence="4">Basic-leucine zipper (BZIP) transcription factor family protein</fullName>
    </submittedName>
</protein>
<feature type="region of interest" description="Disordered" evidence="2">
    <location>
        <begin position="127"/>
        <end position="184"/>
    </location>
</feature>
<feature type="compositionally biased region" description="Low complexity" evidence="2">
    <location>
        <begin position="21"/>
        <end position="30"/>
    </location>
</feature>
<dbReference type="SUPFAM" id="SSF57959">
    <property type="entry name" value="Leucine zipper domain"/>
    <property type="match status" value="1"/>
</dbReference>
<dbReference type="InterPro" id="IPR044797">
    <property type="entry name" value="At4g06598-like"/>
</dbReference>
<keyword evidence="5" id="KW-1185">Reference proteome</keyword>
<feature type="region of interest" description="Disordered" evidence="2">
    <location>
        <begin position="1"/>
        <end position="47"/>
    </location>
</feature>
<evidence type="ECO:0000313" key="4">
    <source>
        <dbReference type="EMBL" id="CAA0809883.1"/>
    </source>
</evidence>
<dbReference type="CDD" id="cd14703">
    <property type="entry name" value="bZIP_plant_RF2"/>
    <property type="match status" value="1"/>
</dbReference>
<proteinExistence type="predicted"/>
<gene>
    <name evidence="4" type="ORF">SHERM_11792</name>
</gene>
<evidence type="ECO:0000313" key="5">
    <source>
        <dbReference type="Proteomes" id="UP001153555"/>
    </source>
</evidence>
<feature type="coiled-coil region" evidence="1">
    <location>
        <begin position="198"/>
        <end position="232"/>
    </location>
</feature>
<comment type="caution">
    <text evidence="4">The sequence shown here is derived from an EMBL/GenBank/DDBJ whole genome shotgun (WGS) entry which is preliminary data.</text>
</comment>
<dbReference type="GO" id="GO:0003700">
    <property type="term" value="F:DNA-binding transcription factor activity"/>
    <property type="evidence" value="ECO:0007669"/>
    <property type="project" value="InterPro"/>
</dbReference>
<dbReference type="Proteomes" id="UP001153555">
    <property type="component" value="Unassembled WGS sequence"/>
</dbReference>
<evidence type="ECO:0000259" key="3">
    <source>
        <dbReference type="SMART" id="SM00338"/>
    </source>
</evidence>
<dbReference type="PANTHER" id="PTHR46835:SF2">
    <property type="entry name" value="BZIP TRANSCRIPTION FACTOR"/>
    <property type="match status" value="1"/>
</dbReference>
<feature type="compositionally biased region" description="Polar residues" evidence="2">
    <location>
        <begin position="1"/>
        <end position="10"/>
    </location>
</feature>
<name>A0A9N7MM98_STRHE</name>
<feature type="compositionally biased region" description="Basic and acidic residues" evidence="2">
    <location>
        <begin position="138"/>
        <end position="155"/>
    </location>
</feature>
<feature type="domain" description="BZIP" evidence="3">
    <location>
        <begin position="169"/>
        <end position="228"/>
    </location>
</feature>
<dbReference type="AlphaFoldDB" id="A0A9N7MM98"/>
<feature type="region of interest" description="Disordered" evidence="2">
    <location>
        <begin position="271"/>
        <end position="311"/>
    </location>
</feature>
<evidence type="ECO:0000256" key="1">
    <source>
        <dbReference type="SAM" id="Coils"/>
    </source>
</evidence>
<dbReference type="Gene3D" id="1.20.5.170">
    <property type="match status" value="1"/>
</dbReference>
<keyword evidence="1" id="KW-0175">Coiled coil</keyword>
<dbReference type="SMART" id="SM00338">
    <property type="entry name" value="BRLZ"/>
    <property type="match status" value="1"/>
</dbReference>
<dbReference type="GO" id="GO:0005634">
    <property type="term" value="C:nucleus"/>
    <property type="evidence" value="ECO:0007669"/>
    <property type="project" value="UniProtKB-ARBA"/>
</dbReference>
<dbReference type="InterPro" id="IPR044759">
    <property type="entry name" value="bZIP_RF2"/>
</dbReference>
<dbReference type="OrthoDB" id="1878267at2759"/>
<dbReference type="InterPro" id="IPR046347">
    <property type="entry name" value="bZIP_sf"/>
</dbReference>
<sequence>MGTTNGSSNLKAFEDHEGKHSPFSPSSLPDSSHDVKANEDSLNSSESLLIEEQPSWLDDLLNETETVIFDRGHRRAASDSYAYLGNLADEAFSFEDESKYIDSLFGPCNSMPFRNVGLSEARRGLSLAQKNNQGSEGLVEHSREESRSRKIEDSLNRATGSDIKPSGSKADSKRSKQHNAHRSRVRKLQYISHLERTLQILKAEGSQFSAELEFLEQQNMLLTMENRALRQRLESISHEQLIKQWEQGMLEREMGRLQTLYHMQKQQQMEVQNPLHHKHRRNRSKENFDYQMYNGPVKNKDDMASPSRGSV</sequence>
<organism evidence="4 5">
    <name type="scientific">Striga hermonthica</name>
    <name type="common">Purple witchweed</name>
    <name type="synonym">Buchnera hermonthica</name>
    <dbReference type="NCBI Taxonomy" id="68872"/>
    <lineage>
        <taxon>Eukaryota</taxon>
        <taxon>Viridiplantae</taxon>
        <taxon>Streptophyta</taxon>
        <taxon>Embryophyta</taxon>
        <taxon>Tracheophyta</taxon>
        <taxon>Spermatophyta</taxon>
        <taxon>Magnoliopsida</taxon>
        <taxon>eudicotyledons</taxon>
        <taxon>Gunneridae</taxon>
        <taxon>Pentapetalae</taxon>
        <taxon>asterids</taxon>
        <taxon>lamiids</taxon>
        <taxon>Lamiales</taxon>
        <taxon>Orobanchaceae</taxon>
        <taxon>Buchnereae</taxon>
        <taxon>Striga</taxon>
    </lineage>
</organism>
<feature type="compositionally biased region" description="Basic residues" evidence="2">
    <location>
        <begin position="175"/>
        <end position="184"/>
    </location>
</feature>
<reference evidence="4" key="1">
    <citation type="submission" date="2019-12" db="EMBL/GenBank/DDBJ databases">
        <authorList>
            <person name="Scholes J."/>
        </authorList>
    </citation>
    <scope>NUCLEOTIDE SEQUENCE</scope>
</reference>
<evidence type="ECO:0000256" key="2">
    <source>
        <dbReference type="SAM" id="MobiDB-lite"/>
    </source>
</evidence>